<dbReference type="CDD" id="cd01324">
    <property type="entry name" value="cbb3_Oxidase_CcoQ"/>
    <property type="match status" value="1"/>
</dbReference>
<dbReference type="RefSeq" id="WP_138574397.1">
    <property type="nucleotide sequence ID" value="NZ_CP040818.1"/>
</dbReference>
<reference evidence="2 3" key="1">
    <citation type="submission" date="2019-06" db="EMBL/GenBank/DDBJ databases">
        <title>Genome sequence of Rhodobacteraceae bacterium D4M1.</title>
        <authorList>
            <person name="Cao J."/>
        </authorList>
    </citation>
    <scope>NUCLEOTIDE SEQUENCE [LARGE SCALE GENOMIC DNA]</scope>
    <source>
        <strain evidence="2 3">D4M1</strain>
    </source>
</reference>
<dbReference type="AlphaFoldDB" id="A0A5B8G0X7"/>
<proteinExistence type="predicted"/>
<dbReference type="Proteomes" id="UP000305888">
    <property type="component" value="Chromosome"/>
</dbReference>
<keyword evidence="3" id="KW-1185">Reference proteome</keyword>
<protein>
    <submittedName>
        <fullName evidence="2">Cbb3-type cytochrome c oxidase subunit 3</fullName>
    </submittedName>
</protein>
<accession>A0A5B8G0X7</accession>
<gene>
    <name evidence="2" type="ORF">FDP22_13470</name>
</gene>
<evidence type="ECO:0000313" key="3">
    <source>
        <dbReference type="Proteomes" id="UP000305888"/>
    </source>
</evidence>
<dbReference type="EMBL" id="CP040818">
    <property type="protein sequence ID" value="QDL92702.1"/>
    <property type="molecule type" value="Genomic_DNA"/>
</dbReference>
<feature type="transmembrane region" description="Helical" evidence="1">
    <location>
        <begin position="14"/>
        <end position="31"/>
    </location>
</feature>
<sequence>MDTYTILRHFADSWFLLLMFGFFLAAVGFAFRPGARKIHDDVASIPLRNDDFPAGKGD</sequence>
<name>A0A5B8G0X7_9RHOB</name>
<dbReference type="KEGG" id="ppru:FDP22_13470"/>
<keyword evidence="1" id="KW-1133">Transmembrane helix</keyword>
<evidence type="ECO:0000256" key="1">
    <source>
        <dbReference type="SAM" id="Phobius"/>
    </source>
</evidence>
<evidence type="ECO:0000313" key="2">
    <source>
        <dbReference type="EMBL" id="QDL92702.1"/>
    </source>
</evidence>
<keyword evidence="1" id="KW-0812">Transmembrane</keyword>
<dbReference type="Pfam" id="PF05545">
    <property type="entry name" value="FixQ"/>
    <property type="match status" value="1"/>
</dbReference>
<keyword evidence="1" id="KW-0472">Membrane</keyword>
<organism evidence="2 3">
    <name type="scientific">Paroceanicella profunda</name>
    <dbReference type="NCBI Taxonomy" id="2579971"/>
    <lineage>
        <taxon>Bacteria</taxon>
        <taxon>Pseudomonadati</taxon>
        <taxon>Pseudomonadota</taxon>
        <taxon>Alphaproteobacteria</taxon>
        <taxon>Rhodobacterales</taxon>
        <taxon>Paracoccaceae</taxon>
        <taxon>Paroceanicella</taxon>
    </lineage>
</organism>
<dbReference type="InterPro" id="IPR008621">
    <property type="entry name" value="Cbb3-typ_cyt_oxidase_comp"/>
</dbReference>